<sequence>MFVCQKFLLESCLRLSIIIVFLSQFAFVGGQEIINRTLESNEHYSDILGSTDALRDQIHIITSPDSITSETNVEVDIRSDSCSMYGTCEYISDMPIPMCRCDKICHIYKDCCIDVSVVGLNDTDDPHFKCITTVIQPSDLHKYLGVFVINSCPKHLRDTIIDMKCRTDDLLEVGPWVASDNNFVFQNRFCAACYNVDSYKPFALNISRIPQKFFFEQINSTTIGRLIAALTDPWKQKITAELIPPENINIRSCFVVDEAPDVEDEFCLNYNMNPVIDLGPHNFPNRNPFYRNQFCVPANHIFECLGKYKDFIKQSEEMHSLFPLSVMFPFKQRDQRCENEVNGLCIDNELFENYETSKTISLISSTPLTWNVVQQLALVMAWSMHAEVKTVGIKYNKINGVDEEGNNNHSSYDIHQFDMTGKIQKILTAKDMLDFETKYKNAVWSITLNYSNGLSEVHTVVGNGTQPSLNPKRLLDTLLIGTNTETLKIDIKGKFNARLCDKIILVCDINDEDQELNVKEITCIDYAKNHKELLLRKMSA</sequence>
<protein>
    <recommendedName>
        <fullName evidence="3">SMB domain-containing protein</fullName>
    </recommendedName>
</protein>
<dbReference type="AlphaFoldDB" id="A0A8S3VBP2"/>
<dbReference type="EMBL" id="CAJPWZ010003259">
    <property type="protein sequence ID" value="CAG2255145.1"/>
    <property type="molecule type" value="Genomic_DNA"/>
</dbReference>
<organism evidence="1 2">
    <name type="scientific">Mytilus edulis</name>
    <name type="common">Blue mussel</name>
    <dbReference type="NCBI Taxonomy" id="6550"/>
    <lineage>
        <taxon>Eukaryota</taxon>
        <taxon>Metazoa</taxon>
        <taxon>Spiralia</taxon>
        <taxon>Lophotrochozoa</taxon>
        <taxon>Mollusca</taxon>
        <taxon>Bivalvia</taxon>
        <taxon>Autobranchia</taxon>
        <taxon>Pteriomorphia</taxon>
        <taxon>Mytilida</taxon>
        <taxon>Mytiloidea</taxon>
        <taxon>Mytilidae</taxon>
        <taxon>Mytilinae</taxon>
        <taxon>Mytilus</taxon>
    </lineage>
</organism>
<name>A0A8S3VBP2_MYTED</name>
<dbReference type="Proteomes" id="UP000683360">
    <property type="component" value="Unassembled WGS sequence"/>
</dbReference>
<evidence type="ECO:0008006" key="3">
    <source>
        <dbReference type="Google" id="ProtNLM"/>
    </source>
</evidence>
<comment type="caution">
    <text evidence="1">The sequence shown here is derived from an EMBL/GenBank/DDBJ whole genome shotgun (WGS) entry which is preliminary data.</text>
</comment>
<dbReference type="InterPro" id="IPR053231">
    <property type="entry name" value="GPCR_LN-TM7"/>
</dbReference>
<dbReference type="PANTHER" id="PTHR45902">
    <property type="entry name" value="LATROPHILIN RECEPTOR-LIKE PROTEIN A"/>
    <property type="match status" value="1"/>
</dbReference>
<gene>
    <name evidence="1" type="ORF">MEDL_66551</name>
</gene>
<accession>A0A8S3VBP2</accession>
<proteinExistence type="predicted"/>
<dbReference type="PANTHER" id="PTHR45902:SF1">
    <property type="entry name" value="LATROPHILIN RECEPTOR-LIKE PROTEIN A"/>
    <property type="match status" value="1"/>
</dbReference>
<dbReference type="OrthoDB" id="6134459at2759"/>
<evidence type="ECO:0000313" key="1">
    <source>
        <dbReference type="EMBL" id="CAG2255145.1"/>
    </source>
</evidence>
<keyword evidence="2" id="KW-1185">Reference proteome</keyword>
<evidence type="ECO:0000313" key="2">
    <source>
        <dbReference type="Proteomes" id="UP000683360"/>
    </source>
</evidence>
<reference evidence="1" key="1">
    <citation type="submission" date="2021-03" db="EMBL/GenBank/DDBJ databases">
        <authorList>
            <person name="Bekaert M."/>
        </authorList>
    </citation>
    <scope>NUCLEOTIDE SEQUENCE</scope>
</reference>